<evidence type="ECO:0000313" key="4">
    <source>
        <dbReference type="Proteomes" id="UP000838412"/>
    </source>
</evidence>
<keyword evidence="1" id="KW-0732">Signal</keyword>
<dbReference type="GO" id="GO:0042981">
    <property type="term" value="P:regulation of apoptotic process"/>
    <property type="evidence" value="ECO:0007669"/>
    <property type="project" value="InterPro"/>
</dbReference>
<gene>
    <name evidence="3" type="primary">Hypp5100</name>
    <name evidence="3" type="ORF">BLAG_LOCUS24719</name>
</gene>
<organism evidence="3 4">
    <name type="scientific">Branchiostoma lanceolatum</name>
    <name type="common">Common lancelet</name>
    <name type="synonym">Amphioxus lanceolatum</name>
    <dbReference type="NCBI Taxonomy" id="7740"/>
    <lineage>
        <taxon>Eukaryota</taxon>
        <taxon>Metazoa</taxon>
        <taxon>Chordata</taxon>
        <taxon>Cephalochordata</taxon>
        <taxon>Leptocardii</taxon>
        <taxon>Amphioxiformes</taxon>
        <taxon>Branchiostomatidae</taxon>
        <taxon>Branchiostoma</taxon>
    </lineage>
</organism>
<feature type="domain" description="CARD" evidence="2">
    <location>
        <begin position="81"/>
        <end position="161"/>
    </location>
</feature>
<dbReference type="EMBL" id="OV696694">
    <property type="protein sequence ID" value="CAH1273354.1"/>
    <property type="molecule type" value="Genomic_DNA"/>
</dbReference>
<proteinExistence type="predicted"/>
<dbReference type="PANTHER" id="PTHR15034:SF5">
    <property type="entry name" value="DEATH DOMAIN-CONTAINING PROTEIN CRADD"/>
    <property type="match status" value="1"/>
</dbReference>
<feature type="chain" id="PRO_5035474324" evidence="1">
    <location>
        <begin position="33"/>
        <end position="175"/>
    </location>
</feature>
<feature type="signal peptide" evidence="1">
    <location>
        <begin position="1"/>
        <end position="32"/>
    </location>
</feature>
<dbReference type="GO" id="GO:0070513">
    <property type="term" value="F:death domain binding"/>
    <property type="evidence" value="ECO:0007669"/>
    <property type="project" value="InterPro"/>
</dbReference>
<accession>A0A8K0F0C1</accession>
<dbReference type="Pfam" id="PF00619">
    <property type="entry name" value="CARD"/>
    <property type="match status" value="1"/>
</dbReference>
<protein>
    <submittedName>
        <fullName evidence="3">Hypp5100 protein</fullName>
    </submittedName>
</protein>
<keyword evidence="4" id="KW-1185">Reference proteome</keyword>
<name>A0A8K0F0C1_BRALA</name>
<dbReference type="AlphaFoldDB" id="A0A8K0F0C1"/>
<dbReference type="CDD" id="cd01671">
    <property type="entry name" value="CARD"/>
    <property type="match status" value="1"/>
</dbReference>
<dbReference type="InterPro" id="IPR037939">
    <property type="entry name" value="CRADD"/>
</dbReference>
<dbReference type="GO" id="GO:0002020">
    <property type="term" value="F:protease binding"/>
    <property type="evidence" value="ECO:0007669"/>
    <property type="project" value="InterPro"/>
</dbReference>
<dbReference type="Proteomes" id="UP000838412">
    <property type="component" value="Chromosome 9"/>
</dbReference>
<reference evidence="3" key="1">
    <citation type="submission" date="2022-01" db="EMBL/GenBank/DDBJ databases">
        <authorList>
            <person name="Braso-Vives M."/>
        </authorList>
    </citation>
    <scope>NUCLEOTIDE SEQUENCE</scope>
</reference>
<dbReference type="InterPro" id="IPR011029">
    <property type="entry name" value="DEATH-like_dom_sf"/>
</dbReference>
<dbReference type="Gene3D" id="1.10.533.10">
    <property type="entry name" value="Death Domain, Fas"/>
    <property type="match status" value="1"/>
</dbReference>
<dbReference type="SUPFAM" id="SSF47986">
    <property type="entry name" value="DEATH domain"/>
    <property type="match status" value="1"/>
</dbReference>
<sequence>MAFLHGIGRRTRYRKMPAVLLLLALMSTQVLAELQLSSHKSCPNVCTCSPNNKKVNCINSQLQNVPSADGQDRLCQEPWMRAITKNYVKLVDNMRAKDLTKWLIQDGVLTLQMHEEIKHEGIVHDQNDKLLSFLRGEEAVKCLCKALKQNGNNDLATSLEVQLMPKTQSKTPDQV</sequence>
<dbReference type="PANTHER" id="PTHR15034">
    <property type="entry name" value="DEATH DOMAIN-CONTAINING PROTEIN CRADD"/>
    <property type="match status" value="1"/>
</dbReference>
<dbReference type="InterPro" id="IPR001315">
    <property type="entry name" value="CARD"/>
</dbReference>
<evidence type="ECO:0000313" key="3">
    <source>
        <dbReference type="EMBL" id="CAH1273354.1"/>
    </source>
</evidence>
<evidence type="ECO:0000256" key="1">
    <source>
        <dbReference type="SAM" id="SignalP"/>
    </source>
</evidence>
<evidence type="ECO:0000259" key="2">
    <source>
        <dbReference type="Pfam" id="PF00619"/>
    </source>
</evidence>